<organism evidence="10">
    <name type="scientific">Cryptomonas curvata</name>
    <dbReference type="NCBI Taxonomy" id="233186"/>
    <lineage>
        <taxon>Eukaryota</taxon>
        <taxon>Cryptophyceae</taxon>
        <taxon>Cryptomonadales</taxon>
        <taxon>Cryptomonadaceae</taxon>
        <taxon>Cryptomonas</taxon>
    </lineage>
</organism>
<evidence type="ECO:0000313" key="10">
    <source>
        <dbReference type="EMBL" id="CAD8662529.1"/>
    </source>
</evidence>
<dbReference type="AlphaFoldDB" id="A0A7S0N7M9"/>
<keyword evidence="3" id="KW-0813">Transport</keyword>
<dbReference type="Pfam" id="PF03820">
    <property type="entry name" value="SFXNs"/>
    <property type="match status" value="1"/>
</dbReference>
<evidence type="ECO:0000256" key="9">
    <source>
        <dbReference type="RuleBase" id="RU362000"/>
    </source>
</evidence>
<dbReference type="GO" id="GO:0140300">
    <property type="term" value="P:serine import into mitochondrion"/>
    <property type="evidence" value="ECO:0007669"/>
    <property type="project" value="TreeGrafter"/>
</dbReference>
<accession>A0A7S0N7M9</accession>
<evidence type="ECO:0000256" key="7">
    <source>
        <dbReference type="ARBA" id="ARBA00023128"/>
    </source>
</evidence>
<dbReference type="GO" id="GO:0005743">
    <property type="term" value="C:mitochondrial inner membrane"/>
    <property type="evidence" value="ECO:0007669"/>
    <property type="project" value="TreeGrafter"/>
</dbReference>
<evidence type="ECO:0000256" key="3">
    <source>
        <dbReference type="ARBA" id="ARBA00022448"/>
    </source>
</evidence>
<dbReference type="PANTHER" id="PTHR11153:SF8">
    <property type="entry name" value="SIDEROFLEXIN-1"/>
    <property type="match status" value="1"/>
</dbReference>
<name>A0A7S0N7M9_9CRYP</name>
<keyword evidence="6 9" id="KW-1133">Transmembrane helix</keyword>
<keyword evidence="5" id="KW-0029">Amino-acid transport</keyword>
<comment type="subcellular location">
    <subcellularLocation>
        <location evidence="1 9">Mitochondrion membrane</location>
        <topology evidence="1 9">Multi-pass membrane protein</topology>
    </subcellularLocation>
</comment>
<evidence type="ECO:0000256" key="5">
    <source>
        <dbReference type="ARBA" id="ARBA00022970"/>
    </source>
</evidence>
<dbReference type="NCBIfam" id="TIGR00798">
    <property type="entry name" value="mtc"/>
    <property type="match status" value="1"/>
</dbReference>
<comment type="caution">
    <text evidence="9">Lacks conserved residue(s) required for the propagation of feature annotation.</text>
</comment>
<dbReference type="GO" id="GO:0015075">
    <property type="term" value="F:monoatomic ion transmembrane transporter activity"/>
    <property type="evidence" value="ECO:0007669"/>
    <property type="project" value="InterPro"/>
</dbReference>
<protein>
    <recommendedName>
        <fullName evidence="9">Sidoreflexin</fullName>
    </recommendedName>
</protein>
<evidence type="ECO:0000256" key="4">
    <source>
        <dbReference type="ARBA" id="ARBA00022692"/>
    </source>
</evidence>
<evidence type="ECO:0000256" key="2">
    <source>
        <dbReference type="ARBA" id="ARBA00005974"/>
    </source>
</evidence>
<feature type="transmembrane region" description="Helical" evidence="9">
    <location>
        <begin position="233"/>
        <end position="250"/>
    </location>
</feature>
<sequence>MSRIDLTKPRYDQSTYWGRAKHYFEITDPRTIFATNEDLQKAKSLIAAYKTGKEPSGTSEEDLWKAKKLYDSAFHPETGELMVLPGRMSFQVPGNMTITGFMMTFYKSTPQQIFWQWANQTFNATVNYTNRNASSNITNEMLATSYVAATAASVTVAVGLNKIIAASPALSAGMIGRFIPLISVGGANLVNIPLMRQVEMKEGITVSTDSGVEIGKSQKAAVSALQQVIPSRILMAVPSMGLTPLVMNFLEKGGMLTKYPFLTLPTTIMLTGFALVFSTPMCCALFPQQAAIKVSDLEPELQEKVKKLVPSATVLYYNKGL</sequence>
<keyword evidence="7 9" id="KW-0496">Mitochondrion</keyword>
<dbReference type="EMBL" id="HBEZ01059570">
    <property type="protein sequence ID" value="CAD8662529.1"/>
    <property type="molecule type" value="Transcribed_RNA"/>
</dbReference>
<evidence type="ECO:0000256" key="8">
    <source>
        <dbReference type="ARBA" id="ARBA00023136"/>
    </source>
</evidence>
<dbReference type="InterPro" id="IPR004686">
    <property type="entry name" value="Mtc"/>
</dbReference>
<evidence type="ECO:0000256" key="1">
    <source>
        <dbReference type="ARBA" id="ARBA00004225"/>
    </source>
</evidence>
<feature type="transmembrane region" description="Helical" evidence="9">
    <location>
        <begin position="262"/>
        <end position="286"/>
    </location>
</feature>
<comment type="similarity">
    <text evidence="2 9">Belongs to the sideroflexin family.</text>
</comment>
<keyword evidence="4 9" id="KW-0812">Transmembrane</keyword>
<dbReference type="PANTHER" id="PTHR11153">
    <property type="entry name" value="SIDEROFLEXIN"/>
    <property type="match status" value="1"/>
</dbReference>
<evidence type="ECO:0000256" key="6">
    <source>
        <dbReference type="ARBA" id="ARBA00022989"/>
    </source>
</evidence>
<gene>
    <name evidence="10" type="ORF">CCUR1050_LOCUS32715</name>
</gene>
<proteinExistence type="inferred from homology"/>
<reference evidence="10" key="1">
    <citation type="submission" date="2021-01" db="EMBL/GenBank/DDBJ databases">
        <authorList>
            <person name="Corre E."/>
            <person name="Pelletier E."/>
            <person name="Niang G."/>
            <person name="Scheremetjew M."/>
            <person name="Finn R."/>
            <person name="Kale V."/>
            <person name="Holt S."/>
            <person name="Cochrane G."/>
            <person name="Meng A."/>
            <person name="Brown T."/>
            <person name="Cohen L."/>
        </authorList>
    </citation>
    <scope>NUCLEOTIDE SEQUENCE</scope>
    <source>
        <strain evidence="10">CCAP979/52</strain>
    </source>
</reference>
<keyword evidence="8 9" id="KW-0472">Membrane</keyword>